<comment type="caution">
    <text evidence="1">The sequence shown here is derived from an EMBL/GenBank/DDBJ whole genome shotgun (WGS) entry which is preliminary data.</text>
</comment>
<reference evidence="1" key="1">
    <citation type="journal article" date="2014" name="Front. Microbiol.">
        <title>High frequency of phylogenetically diverse reductive dehalogenase-homologous genes in deep subseafloor sedimentary metagenomes.</title>
        <authorList>
            <person name="Kawai M."/>
            <person name="Futagami T."/>
            <person name="Toyoda A."/>
            <person name="Takaki Y."/>
            <person name="Nishi S."/>
            <person name="Hori S."/>
            <person name="Arai W."/>
            <person name="Tsubouchi T."/>
            <person name="Morono Y."/>
            <person name="Uchiyama I."/>
            <person name="Ito T."/>
            <person name="Fujiyama A."/>
            <person name="Inagaki F."/>
            <person name="Takami H."/>
        </authorList>
    </citation>
    <scope>NUCLEOTIDE SEQUENCE</scope>
    <source>
        <strain evidence="1">Expedition CK06-06</strain>
    </source>
</reference>
<gene>
    <name evidence="1" type="ORF">S06H3_65426</name>
</gene>
<dbReference type="AlphaFoldDB" id="X1QK81"/>
<accession>X1QK81</accession>
<proteinExistence type="predicted"/>
<sequence length="95" mass="11415">SQTEKYIDISMPRSQYERIKKYTNDFIHNNSTLFAKRVNENRIKDCHGDLHAAHICFTKDICIYDCIEFNDRFRYSDVASEIAFLAMDLDRYQHR</sequence>
<evidence type="ECO:0008006" key="2">
    <source>
        <dbReference type="Google" id="ProtNLM"/>
    </source>
</evidence>
<dbReference type="EMBL" id="BARV01044050">
    <property type="protein sequence ID" value="GAI68648.1"/>
    <property type="molecule type" value="Genomic_DNA"/>
</dbReference>
<feature type="non-terminal residue" evidence="1">
    <location>
        <position position="1"/>
    </location>
</feature>
<evidence type="ECO:0000313" key="1">
    <source>
        <dbReference type="EMBL" id="GAI68648.1"/>
    </source>
</evidence>
<protein>
    <recommendedName>
        <fullName evidence="2">Aminoglycoside phosphotransferase domain-containing protein</fullName>
    </recommendedName>
</protein>
<name>X1QK81_9ZZZZ</name>
<feature type="non-terminal residue" evidence="1">
    <location>
        <position position="95"/>
    </location>
</feature>
<organism evidence="1">
    <name type="scientific">marine sediment metagenome</name>
    <dbReference type="NCBI Taxonomy" id="412755"/>
    <lineage>
        <taxon>unclassified sequences</taxon>
        <taxon>metagenomes</taxon>
        <taxon>ecological metagenomes</taxon>
    </lineage>
</organism>